<comment type="catalytic activity">
    <reaction evidence="6 7">
        <text>L-threonylcarbamoyladenylate + adenosine(37) in tRNA = N(6)-L-threonylcarbamoyladenosine(37) in tRNA + AMP + H(+)</text>
        <dbReference type="Rhea" id="RHEA:37059"/>
        <dbReference type="Rhea" id="RHEA-COMP:10162"/>
        <dbReference type="Rhea" id="RHEA-COMP:10163"/>
        <dbReference type="ChEBI" id="CHEBI:15378"/>
        <dbReference type="ChEBI" id="CHEBI:73682"/>
        <dbReference type="ChEBI" id="CHEBI:74411"/>
        <dbReference type="ChEBI" id="CHEBI:74418"/>
        <dbReference type="ChEBI" id="CHEBI:456215"/>
        <dbReference type="EC" id="2.3.1.234"/>
    </reaction>
</comment>
<dbReference type="Pfam" id="PF00814">
    <property type="entry name" value="TsaD"/>
    <property type="match status" value="1"/>
</dbReference>
<dbReference type="PATRIC" id="fig|1359175.3.peg.2090"/>
<comment type="similarity">
    <text evidence="7">Belongs to the KAE1 / TsaD family.</text>
</comment>
<dbReference type="RefSeq" id="WP_080946278.1">
    <property type="nucleotide sequence ID" value="NZ_LAOA01000042.1"/>
</dbReference>
<dbReference type="PANTHER" id="PTHR11735">
    <property type="entry name" value="TRNA N6-ADENOSINE THREONYLCARBAMOYLTRANSFERASE"/>
    <property type="match status" value="1"/>
</dbReference>
<evidence type="ECO:0000313" key="9">
    <source>
        <dbReference type="EMBL" id="KJV75053.1"/>
    </source>
</evidence>
<feature type="domain" description="Gcp-like" evidence="8">
    <location>
        <begin position="23"/>
        <end position="318"/>
    </location>
</feature>
<reference evidence="9 10" key="1">
    <citation type="submission" date="2015-01" db="EMBL/GenBank/DDBJ databases">
        <title>Genome Sequencing of Rickettsiales.</title>
        <authorList>
            <person name="Daugherty S.C."/>
            <person name="Su Q."/>
            <person name="Abolude K."/>
            <person name="Beier-Sexton M."/>
            <person name="Carlyon J.A."/>
            <person name="Carter R."/>
            <person name="Day N.P."/>
            <person name="Dumler S.J."/>
            <person name="Dyachenko V."/>
            <person name="Godinez A."/>
            <person name="Kurtti T.J."/>
            <person name="Lichay M."/>
            <person name="Mullins K.E."/>
            <person name="Ott S."/>
            <person name="Pappas-Brown V."/>
            <person name="Paris D.H."/>
            <person name="Patel P."/>
            <person name="Richards A.L."/>
            <person name="Sadzewicz L."/>
            <person name="Sears K."/>
            <person name="Seidman D."/>
            <person name="Sengamalay N."/>
            <person name="Stenos J."/>
            <person name="Tallon L.J."/>
            <person name="Vincent G."/>
            <person name="Fraser C.M."/>
            <person name="Munderloh U."/>
            <person name="Dunning-Hotopp J.C."/>
        </authorList>
    </citation>
    <scope>NUCLEOTIDE SEQUENCE [LARGE SCALE GENOMIC DNA]</scope>
    <source>
        <strain evidence="9 10">TA716</strain>
    </source>
</reference>
<dbReference type="InterPro" id="IPR043129">
    <property type="entry name" value="ATPase_NBD"/>
</dbReference>
<comment type="subcellular location">
    <subcellularLocation>
        <location evidence="7">Cytoplasm</location>
    </subcellularLocation>
</comment>
<evidence type="ECO:0000256" key="2">
    <source>
        <dbReference type="ARBA" id="ARBA00022694"/>
    </source>
</evidence>
<keyword evidence="5 7" id="KW-0012">Acyltransferase</keyword>
<dbReference type="NCBIfam" id="TIGR03723">
    <property type="entry name" value="T6A_TsaD_YgjD"/>
    <property type="match status" value="1"/>
</dbReference>
<evidence type="ECO:0000256" key="3">
    <source>
        <dbReference type="ARBA" id="ARBA00022723"/>
    </source>
</evidence>
<dbReference type="Gene3D" id="3.30.420.40">
    <property type="match status" value="2"/>
</dbReference>
<dbReference type="InterPro" id="IPR017861">
    <property type="entry name" value="KAE1/TsaD"/>
</dbReference>
<dbReference type="EC" id="2.3.1.234" evidence="7"/>
<sequence>MNVIGIESSCDDTAIAIVNSNREIIANVVISQYTEHLPYSGVVPEIAARAHLKNLQYAMKETLNQAKINLTDIDVIAATSGPGLIGGIIVGSVFGQAIACALGKDFIAVNHLEGHILAVRLNENISFPYLGLLVSGGHCQFIAVLGVGKYKILGQTIDDAVGEAFDKTARLLKLGYPGGPIIEKLASKGDPHKYSLPLSMTKKSGCDLSFSGLKTAVKQLIFSIESLSEKVICDICASFQYTVVQILLCRSINAIKLFESYCSNNLKINRKNYFVISGGVAANQYLRQEIFNLASTYGYCGVAPPSNLCTDNAAMIAWAGIERLNANLFSSDFVPRAKWSVEEL</sequence>
<evidence type="ECO:0000256" key="6">
    <source>
        <dbReference type="ARBA" id="ARBA00048117"/>
    </source>
</evidence>
<feature type="binding site" evidence="7">
    <location>
        <position position="179"/>
    </location>
    <ligand>
        <name>substrate</name>
    </ligand>
</feature>
<feature type="binding site" evidence="7">
    <location>
        <position position="115"/>
    </location>
    <ligand>
        <name>Fe cation</name>
        <dbReference type="ChEBI" id="CHEBI:24875"/>
    </ligand>
</feature>
<keyword evidence="4 7" id="KW-0408">Iron</keyword>
<comment type="caution">
    <text evidence="9">The sequence shown here is derived from an EMBL/GenBank/DDBJ whole genome shotgun (WGS) entry which is preliminary data.</text>
</comment>
<dbReference type="FunFam" id="3.30.420.40:FF:000012">
    <property type="entry name" value="tRNA N6-adenosine threonylcarbamoyltransferase"/>
    <property type="match status" value="1"/>
</dbReference>
<keyword evidence="7" id="KW-0963">Cytoplasm</keyword>
<evidence type="ECO:0000256" key="5">
    <source>
        <dbReference type="ARBA" id="ARBA00023315"/>
    </source>
</evidence>
<evidence type="ECO:0000256" key="1">
    <source>
        <dbReference type="ARBA" id="ARBA00022679"/>
    </source>
</evidence>
<dbReference type="SUPFAM" id="SSF53067">
    <property type="entry name" value="Actin-like ATPase domain"/>
    <property type="match status" value="2"/>
</dbReference>
<accession>A0A0F3P441</accession>
<keyword evidence="2 7" id="KW-0819">tRNA processing</keyword>
<name>A0A0F3P441_ORITS</name>
<feature type="binding site" evidence="7">
    <location>
        <position position="283"/>
    </location>
    <ligand>
        <name>substrate</name>
    </ligand>
</feature>
<dbReference type="InterPro" id="IPR000905">
    <property type="entry name" value="Gcp-like_dom"/>
</dbReference>
<organism evidence="9 10">
    <name type="scientific">Orientia tsutsugamushi str. TA716</name>
    <dbReference type="NCBI Taxonomy" id="1359175"/>
    <lineage>
        <taxon>Bacteria</taxon>
        <taxon>Pseudomonadati</taxon>
        <taxon>Pseudomonadota</taxon>
        <taxon>Alphaproteobacteria</taxon>
        <taxon>Rickettsiales</taxon>
        <taxon>Rickettsiaceae</taxon>
        <taxon>Rickettsieae</taxon>
        <taxon>Orientia</taxon>
    </lineage>
</organism>
<feature type="binding site" evidence="7">
    <location>
        <position position="166"/>
    </location>
    <ligand>
        <name>substrate</name>
    </ligand>
</feature>
<feature type="binding site" evidence="7">
    <location>
        <position position="111"/>
    </location>
    <ligand>
        <name>Fe cation</name>
        <dbReference type="ChEBI" id="CHEBI:24875"/>
    </ligand>
</feature>
<dbReference type="AlphaFoldDB" id="A0A0F3P441"/>
<feature type="binding site" evidence="7">
    <location>
        <position position="183"/>
    </location>
    <ligand>
        <name>substrate</name>
    </ligand>
</feature>
<dbReference type="GO" id="GO:0061711">
    <property type="term" value="F:tRNA N(6)-L-threonylcarbamoyladenine synthase activity"/>
    <property type="evidence" value="ECO:0007669"/>
    <property type="project" value="UniProtKB-EC"/>
</dbReference>
<proteinExistence type="inferred from homology"/>
<feature type="binding site" evidence="7">
    <location>
        <begin position="133"/>
        <end position="137"/>
    </location>
    <ligand>
        <name>substrate</name>
    </ligand>
</feature>
<dbReference type="PRINTS" id="PR00789">
    <property type="entry name" value="OSIALOPTASE"/>
</dbReference>
<dbReference type="CDD" id="cd24133">
    <property type="entry name" value="ASKHA_NBD_TsaD_bac"/>
    <property type="match status" value="1"/>
</dbReference>
<evidence type="ECO:0000313" key="10">
    <source>
        <dbReference type="Proteomes" id="UP000033671"/>
    </source>
</evidence>
<dbReference type="InterPro" id="IPR022450">
    <property type="entry name" value="TsaD"/>
</dbReference>
<dbReference type="GO" id="GO:0005737">
    <property type="term" value="C:cytoplasm"/>
    <property type="evidence" value="ECO:0007669"/>
    <property type="project" value="UniProtKB-SubCell"/>
</dbReference>
<dbReference type="EMBL" id="LAOA01000042">
    <property type="protein sequence ID" value="KJV75053.1"/>
    <property type="molecule type" value="Genomic_DNA"/>
</dbReference>
<dbReference type="PANTHER" id="PTHR11735:SF6">
    <property type="entry name" value="TRNA N6-ADENOSINE THREONYLCARBAMOYLTRANSFERASE, MITOCHONDRIAL"/>
    <property type="match status" value="1"/>
</dbReference>
<dbReference type="Proteomes" id="UP000033671">
    <property type="component" value="Unassembled WGS sequence"/>
</dbReference>
<evidence type="ECO:0000256" key="4">
    <source>
        <dbReference type="ARBA" id="ARBA00023004"/>
    </source>
</evidence>
<dbReference type="GO" id="GO:0005506">
    <property type="term" value="F:iron ion binding"/>
    <property type="evidence" value="ECO:0007669"/>
    <property type="project" value="UniProtKB-UniRule"/>
</dbReference>
<gene>
    <name evidence="7" type="primary">tsaD</name>
    <name evidence="9" type="ORF">OTSTA716_1141</name>
</gene>
<comment type="cofactor">
    <cofactor evidence="7">
        <name>Fe(2+)</name>
        <dbReference type="ChEBI" id="CHEBI:29033"/>
    </cofactor>
    <text evidence="7">Binds 1 Fe(2+) ion per subunit.</text>
</comment>
<evidence type="ECO:0000259" key="8">
    <source>
        <dbReference type="Pfam" id="PF00814"/>
    </source>
</evidence>
<keyword evidence="1 7" id="KW-0808">Transferase</keyword>
<dbReference type="GO" id="GO:0002949">
    <property type="term" value="P:tRNA threonylcarbamoyladenosine modification"/>
    <property type="evidence" value="ECO:0007669"/>
    <property type="project" value="UniProtKB-UniRule"/>
</dbReference>
<comment type="function">
    <text evidence="7">Required for the formation of a threonylcarbamoyl group on adenosine at position 37 (t(6)A37) in tRNAs that read codons beginning with adenine. Is involved in the transfer of the threonylcarbamoyl moiety of threonylcarbamoyl-AMP (TC-AMP) to the N6 group of A37, together with TsaE and TsaB. TsaD likely plays a direct catalytic role in this reaction.</text>
</comment>
<keyword evidence="3 7" id="KW-0479">Metal-binding</keyword>
<dbReference type="HAMAP" id="MF_01445">
    <property type="entry name" value="TsaD"/>
    <property type="match status" value="1"/>
</dbReference>
<feature type="binding site" evidence="7">
    <location>
        <position position="311"/>
    </location>
    <ligand>
        <name>Fe cation</name>
        <dbReference type="ChEBI" id="CHEBI:24875"/>
    </ligand>
</feature>
<evidence type="ECO:0000256" key="7">
    <source>
        <dbReference type="HAMAP-Rule" id="MF_01445"/>
    </source>
</evidence>
<dbReference type="NCBIfam" id="TIGR00329">
    <property type="entry name" value="gcp_kae1"/>
    <property type="match status" value="1"/>
</dbReference>
<protein>
    <recommendedName>
        <fullName evidence="7">tRNA N6-adenosine threonylcarbamoyltransferase</fullName>
        <ecNumber evidence="7">2.3.1.234</ecNumber>
    </recommendedName>
    <alternativeName>
        <fullName evidence="7">N6-L-threonylcarbamoyladenine synthase</fullName>
        <shortName evidence="7">t(6)A synthase</shortName>
    </alternativeName>
    <alternativeName>
        <fullName evidence="7">t(6)A37 threonylcarbamoyladenosine biosynthesis protein TsaD</fullName>
    </alternativeName>
    <alternativeName>
        <fullName evidence="7">tRNA threonylcarbamoyladenosine biosynthesis protein TsaD</fullName>
    </alternativeName>
</protein>